<dbReference type="InterPro" id="IPR001841">
    <property type="entry name" value="Znf_RING"/>
</dbReference>
<dbReference type="Gene3D" id="3.30.40.10">
    <property type="entry name" value="Zinc/RING finger domain, C3HC4 (zinc finger)"/>
    <property type="match status" value="1"/>
</dbReference>
<evidence type="ECO:0000256" key="6">
    <source>
        <dbReference type="SAM" id="MobiDB-lite"/>
    </source>
</evidence>
<keyword evidence="11" id="KW-1185">Reference proteome</keyword>
<dbReference type="Proteomes" id="UP000267096">
    <property type="component" value="Unassembled WGS sequence"/>
</dbReference>
<dbReference type="SMART" id="SM00184">
    <property type="entry name" value="RING"/>
    <property type="match status" value="1"/>
</dbReference>
<dbReference type="SUPFAM" id="SSF57850">
    <property type="entry name" value="RING/U-box"/>
    <property type="match status" value="1"/>
</dbReference>
<evidence type="ECO:0000313" key="12">
    <source>
        <dbReference type="WBParaSite" id="ASIM_0001228901-mRNA-1"/>
    </source>
</evidence>
<dbReference type="InterPro" id="IPR006573">
    <property type="entry name" value="NHR_dom"/>
</dbReference>
<proteinExistence type="predicted"/>
<organism evidence="12">
    <name type="scientific">Anisakis simplex</name>
    <name type="common">Herring worm</name>
    <dbReference type="NCBI Taxonomy" id="6269"/>
    <lineage>
        <taxon>Eukaryota</taxon>
        <taxon>Metazoa</taxon>
        <taxon>Ecdysozoa</taxon>
        <taxon>Nematoda</taxon>
        <taxon>Chromadorea</taxon>
        <taxon>Rhabditida</taxon>
        <taxon>Spirurina</taxon>
        <taxon>Ascaridomorpha</taxon>
        <taxon>Ascaridoidea</taxon>
        <taxon>Anisakidae</taxon>
        <taxon>Anisakis</taxon>
        <taxon>Anisakis simplex complex</taxon>
    </lineage>
</organism>
<dbReference type="EMBL" id="UYRR01031099">
    <property type="protein sequence ID" value="VDK45731.1"/>
    <property type="molecule type" value="Genomic_DNA"/>
</dbReference>
<evidence type="ECO:0000313" key="10">
    <source>
        <dbReference type="EMBL" id="VDK45731.1"/>
    </source>
</evidence>
<keyword evidence="4" id="KW-0862">Zinc</keyword>
<feature type="domain" description="RING-type" evidence="8">
    <location>
        <begin position="800"/>
        <end position="859"/>
    </location>
</feature>
<evidence type="ECO:0000256" key="3">
    <source>
        <dbReference type="ARBA" id="ARBA00022771"/>
    </source>
</evidence>
<feature type="region of interest" description="Disordered" evidence="6">
    <location>
        <begin position="248"/>
        <end position="302"/>
    </location>
</feature>
<dbReference type="FunFam" id="2.60.120.920:FF:000005">
    <property type="entry name" value="Putative E3 ubiquitin-protein ligase NEURL1B"/>
    <property type="match status" value="2"/>
</dbReference>
<dbReference type="PROSITE" id="PS51065">
    <property type="entry name" value="NHR"/>
    <property type="match status" value="2"/>
</dbReference>
<feature type="compositionally biased region" description="Low complexity" evidence="6">
    <location>
        <begin position="248"/>
        <end position="283"/>
    </location>
</feature>
<dbReference type="GO" id="GO:0061630">
    <property type="term" value="F:ubiquitin protein ligase activity"/>
    <property type="evidence" value="ECO:0007669"/>
    <property type="project" value="TreeGrafter"/>
</dbReference>
<dbReference type="InterPro" id="IPR037962">
    <property type="entry name" value="Neuralized"/>
</dbReference>
<dbReference type="OrthoDB" id="6078042at2759"/>
<evidence type="ECO:0000313" key="11">
    <source>
        <dbReference type="Proteomes" id="UP000267096"/>
    </source>
</evidence>
<feature type="compositionally biased region" description="Low complexity" evidence="6">
    <location>
        <begin position="290"/>
        <end position="302"/>
    </location>
</feature>
<evidence type="ECO:0000256" key="1">
    <source>
        <dbReference type="ARBA" id="ARBA00022723"/>
    </source>
</evidence>
<reference evidence="10 11" key="2">
    <citation type="submission" date="2018-11" db="EMBL/GenBank/DDBJ databases">
        <authorList>
            <consortium name="Pathogen Informatics"/>
        </authorList>
    </citation>
    <scope>NUCLEOTIDE SEQUENCE [LARGE SCALE GENOMIC DNA]</scope>
</reference>
<evidence type="ECO:0000256" key="7">
    <source>
        <dbReference type="SAM" id="SignalP"/>
    </source>
</evidence>
<feature type="domain" description="NHR" evidence="9">
    <location>
        <begin position="63"/>
        <end position="218"/>
    </location>
</feature>
<sequence>MCACCRIIPCANDADNAVRSSLVLHPVLLLLVLSPIYEALPDVSLPMNTTDESGAMVNQGTAKLTFHEVHGTNIQLLHNGRVAKRKESFCKGLAFSSRPIAIDEQVCIRFVEVVTNWSGVLRFGVTNVDPSTFRDVELPKFACPDLTSKTGYWAKALPERYSVEGSILHFYVTADGELYYGINGVLKGLFFSGINVSLPIWVIVDIYGNSSSLEFVDPNEARIRTSSSNRTMFSNTNTRLLAARNNLSNSTNNNAVNNNNSNSNRSSSNPSSSTSNPLSNTSTISALVSNNNNNNTNQNNVNMTINNMLSSSTAPNARILRTGAGNNVSLQNGTSSSSSHIPLPSSKYHAGVVFTPLTFHSVRGKHITLRQNYTVAERYTGEYACGYVFTSRPLTFNEKIVIQIINVENAYTGSLAFGLTCCDPVNIQSSTLPVDSDDLLERPEYWVAIKDVAAQPKPTDELSFWITERGEVYFSKNNAPAAIIMYVDTEVKLWAFFDVYGSTQRIRLLGSVKIGSGTQEATQRVPVLPSTSSVLPSSSSARSGCGQSQQQQAPSHRRGVTGLQQTARGGAPPQPPQHKTSLDLTSSLRATGVRLEDLLAVDGTDGGDAASGTIPRPPVHRVPSNVYNNLPIGGSSSSTGNNSNSNSAATIRQAQQAQRYDVHQPQLPRRTFEESGATPAVLDPFTSLSITPASTNQQQLSSTNQELRWHQPSSDPSLLGIFDRFDRPSTSLLRSTPPPPPPPPLPARNSPIGLLSNRPISLISTSSTNINQQPPSQLGTAASNRSLSCGEYEDNGDDECKICMSAKAILLHDTSAVMIIIIDLIIQVNCAIYKCGHTSMCYECAMYTWRERGECPICRKKINDVIKIYRS</sequence>
<feature type="region of interest" description="Disordered" evidence="6">
    <location>
        <begin position="602"/>
        <end position="661"/>
    </location>
</feature>
<feature type="signal peptide" evidence="7">
    <location>
        <begin position="1"/>
        <end position="39"/>
    </location>
</feature>
<keyword evidence="2" id="KW-0677">Repeat</keyword>
<accession>A0A0M3JVN2</accession>
<dbReference type="Gene3D" id="2.60.120.920">
    <property type="match status" value="2"/>
</dbReference>
<dbReference type="AlphaFoldDB" id="A0A0M3JVN2"/>
<feature type="chain" id="PRO_5043121047" evidence="7">
    <location>
        <begin position="40"/>
        <end position="871"/>
    </location>
</feature>
<dbReference type="GO" id="GO:0008270">
    <property type="term" value="F:zinc ion binding"/>
    <property type="evidence" value="ECO:0007669"/>
    <property type="project" value="UniProtKB-KW"/>
</dbReference>
<dbReference type="PANTHER" id="PTHR12429:SF6">
    <property type="entry name" value="PROTEIN NEURALIZED"/>
    <property type="match status" value="1"/>
</dbReference>
<gene>
    <name evidence="10" type="ORF">ASIM_LOCUS11755</name>
</gene>
<keyword evidence="3 5" id="KW-0863">Zinc-finger</keyword>
<dbReference type="SMART" id="SM00588">
    <property type="entry name" value="NEUZ"/>
    <property type="match status" value="2"/>
</dbReference>
<dbReference type="Pfam" id="PF07177">
    <property type="entry name" value="Neuralized"/>
    <property type="match status" value="2"/>
</dbReference>
<feature type="domain" description="NHR" evidence="9">
    <location>
        <begin position="356"/>
        <end position="511"/>
    </location>
</feature>
<evidence type="ECO:0000259" key="9">
    <source>
        <dbReference type="PROSITE" id="PS51065"/>
    </source>
</evidence>
<feature type="compositionally biased region" description="Low complexity" evidence="6">
    <location>
        <begin position="525"/>
        <end position="554"/>
    </location>
</feature>
<dbReference type="InterPro" id="IPR043136">
    <property type="entry name" value="B30.2/SPRY_sf"/>
</dbReference>
<feature type="region of interest" description="Disordered" evidence="6">
    <location>
        <begin position="693"/>
        <end position="751"/>
    </location>
</feature>
<feature type="compositionally biased region" description="Pro residues" evidence="6">
    <location>
        <begin position="736"/>
        <end position="746"/>
    </location>
</feature>
<keyword evidence="7" id="KW-0732">Signal</keyword>
<reference evidence="12" key="1">
    <citation type="submission" date="2017-02" db="UniProtKB">
        <authorList>
            <consortium name="WormBaseParasite"/>
        </authorList>
    </citation>
    <scope>IDENTIFICATION</scope>
</reference>
<dbReference type="InterPro" id="IPR013083">
    <property type="entry name" value="Znf_RING/FYVE/PHD"/>
</dbReference>
<evidence type="ECO:0000256" key="2">
    <source>
        <dbReference type="ARBA" id="ARBA00022737"/>
    </source>
</evidence>
<feature type="compositionally biased region" description="Low complexity" evidence="6">
    <location>
        <begin position="633"/>
        <end position="659"/>
    </location>
</feature>
<keyword evidence="1" id="KW-0479">Metal-binding</keyword>
<evidence type="ECO:0000259" key="8">
    <source>
        <dbReference type="PROSITE" id="PS50089"/>
    </source>
</evidence>
<dbReference type="PROSITE" id="PS50089">
    <property type="entry name" value="ZF_RING_2"/>
    <property type="match status" value="1"/>
</dbReference>
<dbReference type="Pfam" id="PF13920">
    <property type="entry name" value="zf-C3HC4_3"/>
    <property type="match status" value="1"/>
</dbReference>
<evidence type="ECO:0000256" key="4">
    <source>
        <dbReference type="ARBA" id="ARBA00022833"/>
    </source>
</evidence>
<dbReference type="PANTHER" id="PTHR12429">
    <property type="entry name" value="NEURALIZED"/>
    <property type="match status" value="1"/>
</dbReference>
<protein>
    <submittedName>
        <fullName evidence="12">Protein neuralized (inferred by orthology to a D. melanogaster protein)</fullName>
    </submittedName>
</protein>
<dbReference type="WBParaSite" id="ASIM_0001228901-mRNA-1">
    <property type="protein sequence ID" value="ASIM_0001228901-mRNA-1"/>
    <property type="gene ID" value="ASIM_0001228901"/>
</dbReference>
<evidence type="ECO:0000256" key="5">
    <source>
        <dbReference type="PROSITE-ProRule" id="PRU00175"/>
    </source>
</evidence>
<name>A0A0M3JVN2_ANISI</name>
<feature type="compositionally biased region" description="Low complexity" evidence="6">
    <location>
        <begin position="602"/>
        <end position="613"/>
    </location>
</feature>
<feature type="compositionally biased region" description="Low complexity" evidence="6">
    <location>
        <begin position="694"/>
        <end position="705"/>
    </location>
</feature>
<feature type="region of interest" description="Disordered" evidence="6">
    <location>
        <begin position="519"/>
        <end position="582"/>
    </location>
</feature>